<dbReference type="SMART" id="SM00349">
    <property type="entry name" value="KRAB"/>
    <property type="match status" value="1"/>
</dbReference>
<dbReference type="Proteomes" id="UP000694564">
    <property type="component" value="Chromosome 4"/>
</dbReference>
<keyword evidence="3" id="KW-1185">Reference proteome</keyword>
<dbReference type="InterPro" id="IPR050169">
    <property type="entry name" value="Krueppel_C2H2_ZnF"/>
</dbReference>
<dbReference type="PANTHER" id="PTHR23232:SF133">
    <property type="entry name" value="RIKEN CDNA 1700020N01 GENE"/>
    <property type="match status" value="1"/>
</dbReference>
<organism evidence="2 3">
    <name type="scientific">Sciurus vulgaris</name>
    <name type="common">Eurasian red squirrel</name>
    <dbReference type="NCBI Taxonomy" id="55149"/>
    <lineage>
        <taxon>Eukaryota</taxon>
        <taxon>Metazoa</taxon>
        <taxon>Chordata</taxon>
        <taxon>Craniata</taxon>
        <taxon>Vertebrata</taxon>
        <taxon>Euteleostomi</taxon>
        <taxon>Mammalia</taxon>
        <taxon>Eutheria</taxon>
        <taxon>Euarchontoglires</taxon>
        <taxon>Glires</taxon>
        <taxon>Rodentia</taxon>
        <taxon>Sciuromorpha</taxon>
        <taxon>Sciuridae</taxon>
        <taxon>Sciurinae</taxon>
        <taxon>Sciurini</taxon>
        <taxon>Sciurus</taxon>
    </lineage>
</organism>
<accession>A0A8D2ALE5</accession>
<protein>
    <recommendedName>
        <fullName evidence="1">KRAB domain-containing protein</fullName>
    </recommendedName>
</protein>
<sequence length="110" mass="12273">MSASGDLLPSSQGELVTVTFEDVAVYLSWRECNLLDETQKHLYHDVMLENLALVTCLGCWCEREDEETTSQQSVSAQRVSQIRSLKTHAAQKVPSCEICGPVLRDIFLLG</sequence>
<reference evidence="2" key="2">
    <citation type="submission" date="2025-09" db="UniProtKB">
        <authorList>
            <consortium name="Ensembl"/>
        </authorList>
    </citation>
    <scope>IDENTIFICATION</scope>
</reference>
<dbReference type="InterPro" id="IPR036051">
    <property type="entry name" value="KRAB_dom_sf"/>
</dbReference>
<reference evidence="2" key="1">
    <citation type="submission" date="2025-08" db="UniProtKB">
        <authorList>
            <consortium name="Ensembl"/>
        </authorList>
    </citation>
    <scope>IDENTIFICATION</scope>
</reference>
<dbReference type="AlphaFoldDB" id="A0A8D2ALE5"/>
<dbReference type="OrthoDB" id="1095242at2759"/>
<dbReference type="Ensembl" id="ENSSVLT00005001527.1">
    <property type="protein sequence ID" value="ENSSVLP00005001385.1"/>
    <property type="gene ID" value="ENSSVLG00005001144.1"/>
</dbReference>
<feature type="domain" description="KRAB" evidence="1">
    <location>
        <begin position="18"/>
        <end position="89"/>
    </location>
</feature>
<dbReference type="PROSITE" id="PS50805">
    <property type="entry name" value="KRAB"/>
    <property type="match status" value="1"/>
</dbReference>
<name>A0A8D2ALE5_SCIVU</name>
<dbReference type="CDD" id="cd07765">
    <property type="entry name" value="KRAB_A-box"/>
    <property type="match status" value="1"/>
</dbReference>
<proteinExistence type="predicted"/>
<dbReference type="PANTHER" id="PTHR23232">
    <property type="entry name" value="KRAB DOMAIN C2H2 ZINC FINGER"/>
    <property type="match status" value="1"/>
</dbReference>
<dbReference type="Pfam" id="PF01352">
    <property type="entry name" value="KRAB"/>
    <property type="match status" value="1"/>
</dbReference>
<evidence type="ECO:0000313" key="3">
    <source>
        <dbReference type="Proteomes" id="UP000694564"/>
    </source>
</evidence>
<evidence type="ECO:0000259" key="1">
    <source>
        <dbReference type="PROSITE" id="PS50805"/>
    </source>
</evidence>
<dbReference type="InterPro" id="IPR001909">
    <property type="entry name" value="KRAB"/>
</dbReference>
<dbReference type="Gene3D" id="6.10.140.140">
    <property type="match status" value="1"/>
</dbReference>
<dbReference type="GeneTree" id="ENSGT00940000154734"/>
<evidence type="ECO:0000313" key="2">
    <source>
        <dbReference type="Ensembl" id="ENSSVLP00005001385.1"/>
    </source>
</evidence>
<dbReference type="SUPFAM" id="SSF109640">
    <property type="entry name" value="KRAB domain (Kruppel-associated box)"/>
    <property type="match status" value="1"/>
</dbReference>
<dbReference type="GO" id="GO:0006355">
    <property type="term" value="P:regulation of DNA-templated transcription"/>
    <property type="evidence" value="ECO:0007669"/>
    <property type="project" value="InterPro"/>
</dbReference>